<organism evidence="2 3">
    <name type="scientific">Aldrovandia affinis</name>
    <dbReference type="NCBI Taxonomy" id="143900"/>
    <lineage>
        <taxon>Eukaryota</taxon>
        <taxon>Metazoa</taxon>
        <taxon>Chordata</taxon>
        <taxon>Craniata</taxon>
        <taxon>Vertebrata</taxon>
        <taxon>Euteleostomi</taxon>
        <taxon>Actinopterygii</taxon>
        <taxon>Neopterygii</taxon>
        <taxon>Teleostei</taxon>
        <taxon>Notacanthiformes</taxon>
        <taxon>Halosauridae</taxon>
        <taxon>Aldrovandia</taxon>
    </lineage>
</organism>
<accession>A0AAD7WMC7</accession>
<evidence type="ECO:0000256" key="1">
    <source>
        <dbReference type="SAM" id="MobiDB-lite"/>
    </source>
</evidence>
<keyword evidence="3" id="KW-1185">Reference proteome</keyword>
<comment type="caution">
    <text evidence="2">The sequence shown here is derived from an EMBL/GenBank/DDBJ whole genome shotgun (WGS) entry which is preliminary data.</text>
</comment>
<feature type="region of interest" description="Disordered" evidence="1">
    <location>
        <begin position="82"/>
        <end position="105"/>
    </location>
</feature>
<evidence type="ECO:0000313" key="2">
    <source>
        <dbReference type="EMBL" id="KAJ8402371.1"/>
    </source>
</evidence>
<reference evidence="2" key="1">
    <citation type="journal article" date="2023" name="Science">
        <title>Genome structures resolve the early diversification of teleost fishes.</title>
        <authorList>
            <person name="Parey E."/>
            <person name="Louis A."/>
            <person name="Montfort J."/>
            <person name="Bouchez O."/>
            <person name="Roques C."/>
            <person name="Iampietro C."/>
            <person name="Lluch J."/>
            <person name="Castinel A."/>
            <person name="Donnadieu C."/>
            <person name="Desvignes T."/>
            <person name="Floi Bucao C."/>
            <person name="Jouanno E."/>
            <person name="Wen M."/>
            <person name="Mejri S."/>
            <person name="Dirks R."/>
            <person name="Jansen H."/>
            <person name="Henkel C."/>
            <person name="Chen W.J."/>
            <person name="Zahm M."/>
            <person name="Cabau C."/>
            <person name="Klopp C."/>
            <person name="Thompson A.W."/>
            <person name="Robinson-Rechavi M."/>
            <person name="Braasch I."/>
            <person name="Lecointre G."/>
            <person name="Bobe J."/>
            <person name="Postlethwait J.H."/>
            <person name="Berthelot C."/>
            <person name="Roest Crollius H."/>
            <person name="Guiguen Y."/>
        </authorList>
    </citation>
    <scope>NUCLEOTIDE SEQUENCE</scope>
    <source>
        <strain evidence="2">NC1722</strain>
    </source>
</reference>
<protein>
    <submittedName>
        <fullName evidence="2">Uncharacterized protein</fullName>
    </submittedName>
</protein>
<evidence type="ECO:0000313" key="3">
    <source>
        <dbReference type="Proteomes" id="UP001221898"/>
    </source>
</evidence>
<gene>
    <name evidence="2" type="ORF">AAFF_G00368600</name>
</gene>
<feature type="compositionally biased region" description="Polar residues" evidence="1">
    <location>
        <begin position="12"/>
        <end position="29"/>
    </location>
</feature>
<feature type="region of interest" description="Disordered" evidence="1">
    <location>
        <begin position="1"/>
        <end position="66"/>
    </location>
</feature>
<sequence length="105" mass="11270">MRKGEEGARSPDLSSPDTQLLRGSTQSSRFFRAAAVLPSRPQLSSSLEPRAHRSLPPPRAVGPRESACLPQVCTASVPVTLPPVARHESPPTITRAEPSQVRNVP</sequence>
<dbReference type="EMBL" id="JAINUG010000064">
    <property type="protein sequence ID" value="KAJ8402371.1"/>
    <property type="molecule type" value="Genomic_DNA"/>
</dbReference>
<dbReference type="Proteomes" id="UP001221898">
    <property type="component" value="Unassembled WGS sequence"/>
</dbReference>
<name>A0AAD7WMC7_9TELE</name>
<dbReference type="AlphaFoldDB" id="A0AAD7WMC7"/>
<proteinExistence type="predicted"/>